<protein>
    <submittedName>
        <fullName evidence="1">Uncharacterized protein</fullName>
    </submittedName>
</protein>
<proteinExistence type="predicted"/>
<dbReference type="AlphaFoldDB" id="A0A838BJY8"/>
<name>A0A838BJY8_9HYPH</name>
<gene>
    <name evidence="1" type="ORF">H0S73_02620</name>
</gene>
<dbReference type="RefSeq" id="WP_181050697.1">
    <property type="nucleotide sequence ID" value="NZ_JACDXJ010000001.1"/>
</dbReference>
<dbReference type="Pfam" id="PF21790">
    <property type="entry name" value="OGG"/>
    <property type="match status" value="1"/>
</dbReference>
<accession>A0A838BJY8</accession>
<evidence type="ECO:0000313" key="1">
    <source>
        <dbReference type="EMBL" id="MBA1155022.1"/>
    </source>
</evidence>
<keyword evidence="2" id="KW-1185">Reference proteome</keyword>
<comment type="caution">
    <text evidence="1">The sequence shown here is derived from an EMBL/GenBank/DDBJ whole genome shotgun (WGS) entry which is preliminary data.</text>
</comment>
<reference evidence="1 2" key="1">
    <citation type="submission" date="2020-07" db="EMBL/GenBank/DDBJ databases">
        <title>Draft genome and description of Microvirga mediterraneensis Marseille-Q2068 sp. nov.</title>
        <authorList>
            <person name="Boxberger M."/>
        </authorList>
    </citation>
    <scope>NUCLEOTIDE SEQUENCE [LARGE SCALE GENOMIC DNA]</scope>
    <source>
        <strain evidence="1 2">Marseille-Q2068</strain>
    </source>
</reference>
<sequence length="217" mass="24266">MRYANLALTKDFSLIPSADRHTLDTFHSELLWANSFEDNLHGVLSVVYWGNYAGSDPKKGPNGFALARTKWMVDGKSGRPKPSMSTLEIAIRNGRTHLKEGRLDQALKALMDIPYLGMSFASKVLMFLDPRQAVIYDSKIGEKITRLAQLDSTWGSRVVNVGLGYTRSKGNAYTSWCKFCIDKAAELNAKGATWSEAKGVRRDWRAVDVERSIFALN</sequence>
<dbReference type="InterPro" id="IPR048868">
    <property type="entry name" value="OGG-like_put"/>
</dbReference>
<dbReference type="Proteomes" id="UP000572984">
    <property type="component" value="Unassembled WGS sequence"/>
</dbReference>
<dbReference type="EMBL" id="JACDXJ010000001">
    <property type="protein sequence ID" value="MBA1155022.1"/>
    <property type="molecule type" value="Genomic_DNA"/>
</dbReference>
<evidence type="ECO:0000313" key="2">
    <source>
        <dbReference type="Proteomes" id="UP000572984"/>
    </source>
</evidence>
<organism evidence="1 2">
    <name type="scientific">Microvirga mediterraneensis</name>
    <dbReference type="NCBI Taxonomy" id="2754695"/>
    <lineage>
        <taxon>Bacteria</taxon>
        <taxon>Pseudomonadati</taxon>
        <taxon>Pseudomonadota</taxon>
        <taxon>Alphaproteobacteria</taxon>
        <taxon>Hyphomicrobiales</taxon>
        <taxon>Methylobacteriaceae</taxon>
        <taxon>Microvirga</taxon>
    </lineage>
</organism>